<dbReference type="Gene3D" id="3.40.50.1980">
    <property type="entry name" value="Nitrogenase molybdenum iron protein domain"/>
    <property type="match status" value="2"/>
</dbReference>
<accession>A0A3S4WX92</accession>
<name>A0A3S4WX92_9ACTN</name>
<sequence length="368" mass="38435">MPFLSVTMASLFHRTDASRPTAGPDGSSLNQHSTRRAHFSLTATAAISALAIGLSGCAGAPSPTSGPSASTSSAATPTSISLTNCGHKITLAKPVTRAVTLNQGATENVLALGMQKSLVGTAYLDGVMPEKWQSAYKSVKVLSKEYPDKEAFLAARPDFAFASYASAFTDKAVGTREALARQGIGTYISPFGCPDGTKSADATWDNVYSEVTNVAKILGRPEAAKTVISKQKEELNAVQAAQNGKGLTAVWFDSGDKTPFLGGGTGGPQLILSAAGATNVFAHQKSNWFDGSWEKVVAADPDVIVLADASWDTAAKKIKYLETDPVLKNLRAVKNKSFITLPFAATTPGAQLTDGATIVSDGLAKFQR</sequence>
<dbReference type="PANTHER" id="PTHR30535:SF7">
    <property type="entry name" value="IRON(III) DICITRATE-BINDING PROTEIN"/>
    <property type="match status" value="1"/>
</dbReference>
<dbReference type="Pfam" id="PF01497">
    <property type="entry name" value="Peripla_BP_2"/>
    <property type="match status" value="1"/>
</dbReference>
<evidence type="ECO:0000259" key="2">
    <source>
        <dbReference type="PROSITE" id="PS50983"/>
    </source>
</evidence>
<evidence type="ECO:0000256" key="1">
    <source>
        <dbReference type="ARBA" id="ARBA00008814"/>
    </source>
</evidence>
<reference evidence="3 4" key="1">
    <citation type="submission" date="2018-12" db="EMBL/GenBank/DDBJ databases">
        <authorList>
            <consortium name="Pathogen Informatics"/>
        </authorList>
    </citation>
    <scope>NUCLEOTIDE SEQUENCE [LARGE SCALE GENOMIC DNA]</scope>
    <source>
        <strain evidence="3 4">NCTC13652</strain>
    </source>
</reference>
<feature type="domain" description="Fe/B12 periplasmic-binding" evidence="2">
    <location>
        <begin position="97"/>
        <end position="368"/>
    </location>
</feature>
<dbReference type="PROSITE" id="PS50983">
    <property type="entry name" value="FE_B12_PBP"/>
    <property type="match status" value="1"/>
</dbReference>
<dbReference type="STRING" id="1122997.GCA_000425285_00001"/>
<dbReference type="InterPro" id="IPR050902">
    <property type="entry name" value="ABC_Transporter_SBP"/>
</dbReference>
<dbReference type="EMBL" id="LR134473">
    <property type="protein sequence ID" value="VEI03428.1"/>
    <property type="molecule type" value="Genomic_DNA"/>
</dbReference>
<dbReference type="InterPro" id="IPR002491">
    <property type="entry name" value="ABC_transptr_periplasmic_BD"/>
</dbReference>
<evidence type="ECO:0000313" key="4">
    <source>
        <dbReference type="Proteomes" id="UP000277858"/>
    </source>
</evidence>
<dbReference type="AlphaFoldDB" id="A0A3S4WX92"/>
<keyword evidence="4" id="KW-1185">Reference proteome</keyword>
<dbReference type="PANTHER" id="PTHR30535">
    <property type="entry name" value="VITAMIN B12-BINDING PROTEIN"/>
    <property type="match status" value="1"/>
</dbReference>
<dbReference type="SUPFAM" id="SSF53807">
    <property type="entry name" value="Helical backbone' metal receptor"/>
    <property type="match status" value="1"/>
</dbReference>
<gene>
    <name evidence="3" type="ORF">NCTC13652_01631</name>
</gene>
<evidence type="ECO:0000313" key="3">
    <source>
        <dbReference type="EMBL" id="VEI03428.1"/>
    </source>
</evidence>
<organism evidence="3 4">
    <name type="scientific">Acidipropionibacterium jensenii</name>
    <dbReference type="NCBI Taxonomy" id="1749"/>
    <lineage>
        <taxon>Bacteria</taxon>
        <taxon>Bacillati</taxon>
        <taxon>Actinomycetota</taxon>
        <taxon>Actinomycetes</taxon>
        <taxon>Propionibacteriales</taxon>
        <taxon>Propionibacteriaceae</taxon>
        <taxon>Acidipropionibacterium</taxon>
    </lineage>
</organism>
<proteinExistence type="inferred from homology"/>
<comment type="similarity">
    <text evidence="1">Belongs to the bacterial solute-binding protein 8 family.</text>
</comment>
<protein>
    <submittedName>
        <fullName evidence="3">Corrinoid ABC transporter substrate-binding protein</fullName>
    </submittedName>
</protein>
<dbReference type="Proteomes" id="UP000277858">
    <property type="component" value="Chromosome"/>
</dbReference>